<evidence type="ECO:0000313" key="4">
    <source>
        <dbReference type="Proteomes" id="UP000284841"/>
    </source>
</evidence>
<dbReference type="OrthoDB" id="2083829at2"/>
<keyword evidence="4" id="KW-1185">Reference proteome</keyword>
<dbReference type="AlphaFoldDB" id="A0A415DX86"/>
<evidence type="ECO:0008006" key="5">
    <source>
        <dbReference type="Google" id="ProtNLM"/>
    </source>
</evidence>
<feature type="region of interest" description="Disordered" evidence="1">
    <location>
        <begin position="44"/>
        <end position="71"/>
    </location>
</feature>
<reference evidence="3 4" key="1">
    <citation type="submission" date="2018-08" db="EMBL/GenBank/DDBJ databases">
        <title>A genome reference for cultivated species of the human gut microbiota.</title>
        <authorList>
            <person name="Zou Y."/>
            <person name="Xue W."/>
            <person name="Luo G."/>
        </authorList>
    </citation>
    <scope>NUCLEOTIDE SEQUENCE [LARGE SCALE GENOMIC DNA]</scope>
    <source>
        <strain evidence="3 4">AM07-24</strain>
    </source>
</reference>
<accession>A0A415DX86</accession>
<evidence type="ECO:0000256" key="2">
    <source>
        <dbReference type="SAM" id="Phobius"/>
    </source>
</evidence>
<dbReference type="STRING" id="1776384.GCA_900086585_00218"/>
<feature type="transmembrane region" description="Helical" evidence="2">
    <location>
        <begin position="12"/>
        <end position="30"/>
    </location>
</feature>
<name>A0A415DX86_9FIRM</name>
<evidence type="ECO:0000313" key="3">
    <source>
        <dbReference type="EMBL" id="RHJ85210.1"/>
    </source>
</evidence>
<dbReference type="Proteomes" id="UP000284841">
    <property type="component" value="Unassembled WGS sequence"/>
</dbReference>
<sequence length="144" mass="15467">MKSLKDFIYDKNDIIIALVILILAALLIVWRMDAIMEYPQTLAQQTGTTDTTDETAVPSEDDSKGGDSGLWSKGVLSKEIKVKVAGGSATAAVQSLVDAGLFSSYEEFTKVCKAAGYTPEDIKATTFTFEAGCTQTDIAKKVTK</sequence>
<keyword evidence="2" id="KW-0472">Membrane</keyword>
<keyword evidence="2" id="KW-1133">Transmembrane helix</keyword>
<feature type="compositionally biased region" description="Low complexity" evidence="1">
    <location>
        <begin position="44"/>
        <end position="56"/>
    </location>
</feature>
<comment type="caution">
    <text evidence="3">The sequence shown here is derived from an EMBL/GenBank/DDBJ whole genome shotgun (WGS) entry which is preliminary data.</text>
</comment>
<evidence type="ECO:0000256" key="1">
    <source>
        <dbReference type="SAM" id="MobiDB-lite"/>
    </source>
</evidence>
<proteinExistence type="predicted"/>
<gene>
    <name evidence="3" type="ORF">DW099_16055</name>
</gene>
<dbReference type="RefSeq" id="WP_067532659.1">
    <property type="nucleotide sequence ID" value="NZ_AP025567.1"/>
</dbReference>
<dbReference type="GeneID" id="83002644"/>
<keyword evidence="2" id="KW-0812">Transmembrane</keyword>
<organism evidence="3 4">
    <name type="scientific">Emergencia timonensis</name>
    <dbReference type="NCBI Taxonomy" id="1776384"/>
    <lineage>
        <taxon>Bacteria</taxon>
        <taxon>Bacillati</taxon>
        <taxon>Bacillota</taxon>
        <taxon>Clostridia</taxon>
        <taxon>Peptostreptococcales</taxon>
        <taxon>Anaerovoracaceae</taxon>
        <taxon>Emergencia</taxon>
    </lineage>
</organism>
<dbReference type="EMBL" id="QRMS01000005">
    <property type="protein sequence ID" value="RHJ85210.1"/>
    <property type="molecule type" value="Genomic_DNA"/>
</dbReference>
<protein>
    <recommendedName>
        <fullName evidence="5">Endolytic transglycosylase MltG</fullName>
    </recommendedName>
</protein>